<comment type="similarity">
    <text evidence="1">Belongs to the WAPL family.</text>
</comment>
<feature type="region of interest" description="Disordered" evidence="2">
    <location>
        <begin position="178"/>
        <end position="222"/>
    </location>
</feature>
<feature type="compositionally biased region" description="Basic and acidic residues" evidence="2">
    <location>
        <begin position="189"/>
        <end position="202"/>
    </location>
</feature>
<dbReference type="Pfam" id="PF07814">
    <property type="entry name" value="WAPL"/>
    <property type="match status" value="1"/>
</dbReference>
<protein>
    <recommendedName>
        <fullName evidence="3">WAPL domain-containing protein</fullName>
    </recommendedName>
</protein>
<feature type="compositionally biased region" description="Acidic residues" evidence="2">
    <location>
        <begin position="272"/>
        <end position="318"/>
    </location>
</feature>
<dbReference type="WBParaSite" id="TREG1_111880.1">
    <property type="protein sequence ID" value="TREG1_111880.1"/>
    <property type="gene ID" value="TREG1_111880"/>
</dbReference>
<feature type="region of interest" description="Disordered" evidence="2">
    <location>
        <begin position="104"/>
        <end position="125"/>
    </location>
</feature>
<dbReference type="AlphaFoldDB" id="A0AA85IXE1"/>
<dbReference type="PANTHER" id="PTHR22100">
    <property type="entry name" value="WINGS APART-LIKE PROTEIN HOMOLOG"/>
    <property type="match status" value="1"/>
</dbReference>
<sequence>MSNASQTPQYDNQTILTDCILGIFRFLVNVSHNEFASERLGACTGFLETIFDCLLKLPDRLPATKRFDVLVLLLCLLVNMCEHCPENRTRIVYLDITKSCVKKSNSSPAPSLPPTSSASSASNQKTVGKYIDTYDDEEDDDEGDGEDGEQRQVVTSTALDELIQLFLTREECARNHDFERDDDEAVAAEARRRTAEESKPTDGDVVDNKQLSLRPGHPNPTVEEAGLKWRLIEDRRALGLNNRGFLGKSRRRMFNKKKSKSLKNKKRQNASDIDDDDEDNEEDEDFDDNSEEDDDDELDDGSDEDDDEEEEEDDDDESVGSGADVEFVADTQEEQEKLAKSMSQAQQHMEDSVVAAYAALLLGCILQSSPRYTDRIRSKLPNGQFRPLAIMLAKLLSFLSLTKGVGSSGSESILRIVRILEAQDNIANKSDIVKVSTSNGVV</sequence>
<evidence type="ECO:0000313" key="4">
    <source>
        <dbReference type="Proteomes" id="UP000050795"/>
    </source>
</evidence>
<evidence type="ECO:0000256" key="2">
    <source>
        <dbReference type="SAM" id="MobiDB-lite"/>
    </source>
</evidence>
<dbReference type="InterPro" id="IPR012502">
    <property type="entry name" value="WAPL_dom"/>
</dbReference>
<dbReference type="PROSITE" id="PS51271">
    <property type="entry name" value="WAPL"/>
    <property type="match status" value="1"/>
</dbReference>
<accession>A0AA85IXE1</accession>
<dbReference type="PANTHER" id="PTHR22100:SF13">
    <property type="entry name" value="WINGS APART-LIKE PROTEIN HOMOLOG"/>
    <property type="match status" value="1"/>
</dbReference>
<reference evidence="4" key="1">
    <citation type="submission" date="2022-06" db="EMBL/GenBank/DDBJ databases">
        <authorList>
            <person name="Berger JAMES D."/>
            <person name="Berger JAMES D."/>
        </authorList>
    </citation>
    <scope>NUCLEOTIDE SEQUENCE [LARGE SCALE GENOMIC DNA]</scope>
</reference>
<dbReference type="InterPro" id="IPR039874">
    <property type="entry name" value="WAPL"/>
</dbReference>
<evidence type="ECO:0000256" key="1">
    <source>
        <dbReference type="ARBA" id="ARBA00006854"/>
    </source>
</evidence>
<feature type="domain" description="WAPL" evidence="3">
    <location>
        <begin position="1"/>
        <end position="402"/>
    </location>
</feature>
<feature type="region of interest" description="Disordered" evidence="2">
    <location>
        <begin position="134"/>
        <end position="153"/>
    </location>
</feature>
<evidence type="ECO:0000313" key="5">
    <source>
        <dbReference type="WBParaSite" id="TREG1_111880.1"/>
    </source>
</evidence>
<dbReference type="Gene3D" id="1.25.10.10">
    <property type="entry name" value="Leucine-rich Repeat Variant"/>
    <property type="match status" value="2"/>
</dbReference>
<feature type="region of interest" description="Disordered" evidence="2">
    <location>
        <begin position="256"/>
        <end position="322"/>
    </location>
</feature>
<dbReference type="InterPro" id="IPR011989">
    <property type="entry name" value="ARM-like"/>
</dbReference>
<evidence type="ECO:0000259" key="3">
    <source>
        <dbReference type="PROSITE" id="PS51271"/>
    </source>
</evidence>
<feature type="compositionally biased region" description="Low complexity" evidence="2">
    <location>
        <begin position="104"/>
        <end position="122"/>
    </location>
</feature>
<name>A0AA85IXE1_TRIRE</name>
<feature type="compositionally biased region" description="Acidic residues" evidence="2">
    <location>
        <begin position="134"/>
        <end position="147"/>
    </location>
</feature>
<keyword evidence="4" id="KW-1185">Reference proteome</keyword>
<feature type="compositionally biased region" description="Basic residues" evidence="2">
    <location>
        <begin position="256"/>
        <end position="268"/>
    </location>
</feature>
<dbReference type="Proteomes" id="UP000050795">
    <property type="component" value="Unassembled WGS sequence"/>
</dbReference>
<dbReference type="InterPro" id="IPR022771">
    <property type="entry name" value="WAPL_C"/>
</dbReference>
<proteinExistence type="inferred from homology"/>
<reference evidence="5" key="2">
    <citation type="submission" date="2023-11" db="UniProtKB">
        <authorList>
            <consortium name="WormBaseParasite"/>
        </authorList>
    </citation>
    <scope>IDENTIFICATION</scope>
</reference>
<organism evidence="4 5">
    <name type="scientific">Trichobilharzia regenti</name>
    <name type="common">Nasal bird schistosome</name>
    <dbReference type="NCBI Taxonomy" id="157069"/>
    <lineage>
        <taxon>Eukaryota</taxon>
        <taxon>Metazoa</taxon>
        <taxon>Spiralia</taxon>
        <taxon>Lophotrochozoa</taxon>
        <taxon>Platyhelminthes</taxon>
        <taxon>Trematoda</taxon>
        <taxon>Digenea</taxon>
        <taxon>Strigeidida</taxon>
        <taxon>Schistosomatoidea</taxon>
        <taxon>Schistosomatidae</taxon>
        <taxon>Trichobilharzia</taxon>
    </lineage>
</organism>